<feature type="region of interest" description="Disordered" evidence="1">
    <location>
        <begin position="102"/>
        <end position="163"/>
    </location>
</feature>
<feature type="domain" description="VWFA" evidence="2">
    <location>
        <begin position="179"/>
        <end position="387"/>
    </location>
</feature>
<reference evidence="3" key="1">
    <citation type="journal article" date="2023" name="PhytoFront">
        <title>Draft Genome Resources of Seven Strains of Tilletia horrida, Causal Agent of Kernel Smut of Rice.</title>
        <authorList>
            <person name="Khanal S."/>
            <person name="Antony Babu S."/>
            <person name="Zhou X.G."/>
        </authorList>
    </citation>
    <scope>NUCLEOTIDE SEQUENCE</scope>
    <source>
        <strain evidence="3">TX6</strain>
    </source>
</reference>
<accession>A0AAN6JSH0</accession>
<dbReference type="EMBL" id="JAPDMZ010000065">
    <property type="protein sequence ID" value="KAK0552270.1"/>
    <property type="molecule type" value="Genomic_DNA"/>
</dbReference>
<evidence type="ECO:0000256" key="1">
    <source>
        <dbReference type="SAM" id="MobiDB-lite"/>
    </source>
</evidence>
<feature type="compositionally biased region" description="Polar residues" evidence="1">
    <location>
        <begin position="136"/>
        <end position="150"/>
    </location>
</feature>
<name>A0AAN6JSH0_9BASI</name>
<gene>
    <name evidence="3" type="ORF">OC846_002967</name>
</gene>
<evidence type="ECO:0000313" key="4">
    <source>
        <dbReference type="Proteomes" id="UP001176517"/>
    </source>
</evidence>
<keyword evidence="4" id="KW-1185">Reference proteome</keyword>
<organism evidence="3 4">
    <name type="scientific">Tilletia horrida</name>
    <dbReference type="NCBI Taxonomy" id="155126"/>
    <lineage>
        <taxon>Eukaryota</taxon>
        <taxon>Fungi</taxon>
        <taxon>Dikarya</taxon>
        <taxon>Basidiomycota</taxon>
        <taxon>Ustilaginomycotina</taxon>
        <taxon>Exobasidiomycetes</taxon>
        <taxon>Tilletiales</taxon>
        <taxon>Tilletiaceae</taxon>
        <taxon>Tilletia</taxon>
    </lineage>
</organism>
<dbReference type="Gene3D" id="3.40.50.410">
    <property type="entry name" value="von Willebrand factor, type A domain"/>
    <property type="match status" value="1"/>
</dbReference>
<evidence type="ECO:0000259" key="2">
    <source>
        <dbReference type="PROSITE" id="PS50234"/>
    </source>
</evidence>
<dbReference type="AlphaFoldDB" id="A0AAN6JSH0"/>
<dbReference type="Proteomes" id="UP001176517">
    <property type="component" value="Unassembled WGS sequence"/>
</dbReference>
<dbReference type="InterPro" id="IPR002035">
    <property type="entry name" value="VWF_A"/>
</dbReference>
<sequence>MSRRNDRVPQQDPSSLPPPPPYTYQPQQQQNAAPPAGGARPGGAYPPPGSQQMYPPQGSQVHPTTYAPPPGPPPSGGAGPVNTNNSNVRRTEVGSVEALARRMSRSLTSNSSSSPSSANVSTRNGYDSANPFLGNVVTSPISSHDPQNPFLSGPVRQGSISHTNQRATEDPLQLLASFDSIFIVDDSSSMNVNELPDGSIGPSRWDEARDALAGVVELARHYDTDGVDVYCLNSEAKLEGTRDSAAVRQFFESIVPEGPTPTGERLEMLLLEYWEKLDSYTERKKKGTLASGEKPPKKVNYIIITDGRPTDEPADVIVQCARRLDEGRWPLTQVGIQFIQVGNDPEATRALIELDDELSKVHKIRDMVDTTSYEGMKLSTDLITKALLGGINRRLDRQEDSMQRQGSMSGHP</sequence>
<feature type="compositionally biased region" description="Low complexity" evidence="1">
    <location>
        <begin position="105"/>
        <end position="124"/>
    </location>
</feature>
<dbReference type="PROSITE" id="PS50234">
    <property type="entry name" value="VWFA"/>
    <property type="match status" value="1"/>
</dbReference>
<feature type="compositionally biased region" description="Pro residues" evidence="1">
    <location>
        <begin position="66"/>
        <end position="75"/>
    </location>
</feature>
<feature type="region of interest" description="Disordered" evidence="1">
    <location>
        <begin position="1"/>
        <end position="90"/>
    </location>
</feature>
<proteinExistence type="predicted"/>
<protein>
    <recommendedName>
        <fullName evidence="2">VWFA domain-containing protein</fullName>
    </recommendedName>
</protein>
<dbReference type="PANTHER" id="PTHR34706:SF1">
    <property type="entry name" value="VWFA DOMAIN-CONTAINING PROTEIN"/>
    <property type="match status" value="1"/>
</dbReference>
<feature type="compositionally biased region" description="Polar residues" evidence="1">
    <location>
        <begin position="51"/>
        <end position="63"/>
    </location>
</feature>
<feature type="compositionally biased region" description="Low complexity" evidence="1">
    <location>
        <begin position="24"/>
        <end position="38"/>
    </location>
</feature>
<dbReference type="InterPro" id="IPR036465">
    <property type="entry name" value="vWFA_dom_sf"/>
</dbReference>
<comment type="caution">
    <text evidence="3">The sequence shown here is derived from an EMBL/GenBank/DDBJ whole genome shotgun (WGS) entry which is preliminary data.</text>
</comment>
<dbReference type="SUPFAM" id="SSF53300">
    <property type="entry name" value="vWA-like"/>
    <property type="match status" value="1"/>
</dbReference>
<evidence type="ECO:0000313" key="3">
    <source>
        <dbReference type="EMBL" id="KAK0552270.1"/>
    </source>
</evidence>
<dbReference type="PANTHER" id="PTHR34706">
    <property type="entry name" value="SLR1338 PROTEIN"/>
    <property type="match status" value="1"/>
</dbReference>